<organism evidence="2 3">
    <name type="scientific">Ascaris lumbricoides</name>
    <name type="common">Giant roundworm</name>
    <dbReference type="NCBI Taxonomy" id="6252"/>
    <lineage>
        <taxon>Eukaryota</taxon>
        <taxon>Metazoa</taxon>
        <taxon>Ecdysozoa</taxon>
        <taxon>Nematoda</taxon>
        <taxon>Chromadorea</taxon>
        <taxon>Rhabditida</taxon>
        <taxon>Spirurina</taxon>
        <taxon>Ascaridomorpha</taxon>
        <taxon>Ascaridoidea</taxon>
        <taxon>Ascarididae</taxon>
        <taxon>Ascaris</taxon>
    </lineage>
</organism>
<keyword evidence="1" id="KW-0472">Membrane</keyword>
<keyword evidence="1" id="KW-1133">Transmembrane helix</keyword>
<keyword evidence="2" id="KW-1185">Reference proteome</keyword>
<name>A0A0M3HSG7_ASCLU</name>
<evidence type="ECO:0000256" key="1">
    <source>
        <dbReference type="SAM" id="Phobius"/>
    </source>
</evidence>
<dbReference type="AlphaFoldDB" id="A0A0M3HSG7"/>
<protein>
    <submittedName>
        <fullName evidence="3">Inner membrane protein</fullName>
    </submittedName>
</protein>
<keyword evidence="1" id="KW-0812">Transmembrane</keyword>
<dbReference type="Proteomes" id="UP000036681">
    <property type="component" value="Unplaced"/>
</dbReference>
<evidence type="ECO:0000313" key="3">
    <source>
        <dbReference type="WBParaSite" id="ALUE_0000541401-mRNA-1"/>
    </source>
</evidence>
<feature type="transmembrane region" description="Helical" evidence="1">
    <location>
        <begin position="59"/>
        <end position="83"/>
    </location>
</feature>
<accession>A0A0M3HSG7</accession>
<reference evidence="3" key="1">
    <citation type="submission" date="2017-02" db="UniProtKB">
        <authorList>
            <consortium name="WormBaseParasite"/>
        </authorList>
    </citation>
    <scope>IDENTIFICATION</scope>
</reference>
<proteinExistence type="predicted"/>
<evidence type="ECO:0000313" key="2">
    <source>
        <dbReference type="Proteomes" id="UP000036681"/>
    </source>
</evidence>
<sequence length="100" mass="11092">MLCRIGHDDAPRMDIVLELLKSAQVGGVTHLRDQSALFAEAFGEMREYTPEKKSMYAQWLASTFLASIEVVTFNVVAGGTYVFDRLNDIAPRRAGKAAKQ</sequence>
<dbReference type="WBParaSite" id="ALUE_0000541401-mRNA-1">
    <property type="protein sequence ID" value="ALUE_0000541401-mRNA-1"/>
    <property type="gene ID" value="ALUE_0000541401"/>
</dbReference>